<dbReference type="AlphaFoldDB" id="A0AAV7FB00"/>
<dbReference type="FunFam" id="1.25.40.10:FF:000614">
    <property type="entry name" value="Sister chromatid cohesion protein SCC4"/>
    <property type="match status" value="1"/>
</dbReference>
<dbReference type="GO" id="GO:0005634">
    <property type="term" value="C:nucleus"/>
    <property type="evidence" value="ECO:0007669"/>
    <property type="project" value="UniProtKB-SubCell"/>
</dbReference>
<dbReference type="Pfam" id="PF10345">
    <property type="entry name" value="Cohesin_load"/>
    <property type="match status" value="1"/>
</dbReference>
<dbReference type="Proteomes" id="UP000825729">
    <property type="component" value="Unassembled WGS sequence"/>
</dbReference>
<dbReference type="EMBL" id="JAINDJ010000002">
    <property type="protein sequence ID" value="KAG9457227.1"/>
    <property type="molecule type" value="Genomic_DNA"/>
</dbReference>
<keyword evidence="4" id="KW-0498">Mitosis</keyword>
<dbReference type="GO" id="GO:0007064">
    <property type="term" value="P:mitotic sister chromatid cohesion"/>
    <property type="evidence" value="ECO:0007669"/>
    <property type="project" value="InterPro"/>
</dbReference>
<gene>
    <name evidence="8" type="ORF">H6P81_001735</name>
</gene>
<comment type="subcellular location">
    <subcellularLocation>
        <location evidence="1">Nucleus</location>
    </subcellularLocation>
</comment>
<evidence type="ECO:0008006" key="10">
    <source>
        <dbReference type="Google" id="ProtNLM"/>
    </source>
</evidence>
<dbReference type="GO" id="GO:0007059">
    <property type="term" value="P:chromosome segregation"/>
    <property type="evidence" value="ECO:0007669"/>
    <property type="project" value="UniProtKB-KW"/>
</dbReference>
<dbReference type="Gene3D" id="1.25.40.10">
    <property type="entry name" value="Tetratricopeptide repeat domain"/>
    <property type="match status" value="1"/>
</dbReference>
<dbReference type="InterPro" id="IPR011990">
    <property type="entry name" value="TPR-like_helical_dom_sf"/>
</dbReference>
<keyword evidence="3" id="KW-0132">Cell division</keyword>
<dbReference type="SUPFAM" id="SSF48452">
    <property type="entry name" value="TPR-like"/>
    <property type="match status" value="1"/>
</dbReference>
<evidence type="ECO:0000256" key="4">
    <source>
        <dbReference type="ARBA" id="ARBA00022776"/>
    </source>
</evidence>
<proteinExistence type="inferred from homology"/>
<keyword evidence="5" id="KW-0159">Chromosome partition</keyword>
<name>A0AAV7FB00_ARIFI</name>
<organism evidence="8 9">
    <name type="scientific">Aristolochia fimbriata</name>
    <name type="common">White veined hardy Dutchman's pipe vine</name>
    <dbReference type="NCBI Taxonomy" id="158543"/>
    <lineage>
        <taxon>Eukaryota</taxon>
        <taxon>Viridiplantae</taxon>
        <taxon>Streptophyta</taxon>
        <taxon>Embryophyta</taxon>
        <taxon>Tracheophyta</taxon>
        <taxon>Spermatophyta</taxon>
        <taxon>Magnoliopsida</taxon>
        <taxon>Magnoliidae</taxon>
        <taxon>Piperales</taxon>
        <taxon>Aristolochiaceae</taxon>
        <taxon>Aristolochia</taxon>
    </lineage>
</organism>
<evidence type="ECO:0000313" key="8">
    <source>
        <dbReference type="EMBL" id="KAG9457227.1"/>
    </source>
</evidence>
<evidence type="ECO:0000256" key="7">
    <source>
        <dbReference type="ARBA" id="ARBA00023306"/>
    </source>
</evidence>
<dbReference type="GO" id="GO:0051301">
    <property type="term" value="P:cell division"/>
    <property type="evidence" value="ECO:0007669"/>
    <property type="project" value="UniProtKB-KW"/>
</dbReference>
<accession>A0AAV7FB00</accession>
<keyword evidence="6" id="KW-0539">Nucleus</keyword>
<reference evidence="8 9" key="1">
    <citation type="submission" date="2021-07" db="EMBL/GenBank/DDBJ databases">
        <title>The Aristolochia fimbriata genome: insights into angiosperm evolution, floral development and chemical biosynthesis.</title>
        <authorList>
            <person name="Jiao Y."/>
        </authorList>
    </citation>
    <scope>NUCLEOTIDE SEQUENCE [LARGE SCALE GENOMIC DNA]</scope>
    <source>
        <strain evidence="8">IBCAS-2021</strain>
        <tissue evidence="8">Leaf</tissue>
    </source>
</reference>
<evidence type="ECO:0000256" key="1">
    <source>
        <dbReference type="ARBA" id="ARBA00004123"/>
    </source>
</evidence>
<evidence type="ECO:0000256" key="2">
    <source>
        <dbReference type="ARBA" id="ARBA00008585"/>
    </source>
</evidence>
<protein>
    <recommendedName>
        <fullName evidence="10">Sister chromatid cohesion protein SCC4</fullName>
    </recommendedName>
</protein>
<evidence type="ECO:0000256" key="5">
    <source>
        <dbReference type="ARBA" id="ARBA00022829"/>
    </source>
</evidence>
<sequence>MEAVLEGLWGLADLHEKKGEIGKSVKCLEAICQSNTSLLPIVEIKTRLRIAALLLKYTYNLSHAKFHLERSQLLLKSMPSSFELKCRAYSLLSQCYHIMGAITVQKQILNKALELTTSSGDGLTGKLWTCNFNSQLANSLAVLGDYRSSVSALECGYACATEMCYPELQMYFATLVLHVYLMQWDNVNLVEQAVERCDQIWNSIQPDQRQHCIGLFFYNELLKTLYRLKICDYKNAAPHVGQLKGLMEKVREAQTLNAELGVINERISQSKPHHKESVQLYGRQKEIQEQLKLLPVWGDRIELAPPPIDGEWLPKNALFVLIDLITVMFDRPKGLFKECGRRIQFGLQLIIEELGKLKISGEVTEKDLYRSSIGMAGLYLMLLMHFLENKVALELTRSEFVEAQEALVQMKNWFVRFPTLLPGCDGIIEMLRGQYAHSVGCFSEAAFHFIEATKCIESKSLQTMCNIYAALSLICIGDVESSSQALDLIGPIYKVIDSFVGVREKTGVIFCYGLLLMKQHNLQEARTRLAYGLRVTHQVLGNIQLVSQYLTVLGSLALSLHDTAQAREILKSSLTLAKTLHDIPTQIWVLSILTGLYQELGERGNLIENSEYEKKKEDDLQKRLSDAQSSIHHHELIEKVRVVAHRPNELDTKRAMAGPSTKADLDIPESVGLFTQPPVPFLSRLSDFDSSRLGKRRV</sequence>
<dbReference type="PANTHER" id="PTHR21394">
    <property type="entry name" value="MAU2 CHROMATID COHESION FACTOR HOMOLOG"/>
    <property type="match status" value="1"/>
</dbReference>
<evidence type="ECO:0000256" key="6">
    <source>
        <dbReference type="ARBA" id="ARBA00023242"/>
    </source>
</evidence>
<comment type="similarity">
    <text evidence="2">Belongs to the SCC4/mau-2 family.</text>
</comment>
<evidence type="ECO:0000256" key="3">
    <source>
        <dbReference type="ARBA" id="ARBA00022618"/>
    </source>
</evidence>
<keyword evidence="9" id="KW-1185">Reference proteome</keyword>
<dbReference type="InterPro" id="IPR019440">
    <property type="entry name" value="MAU2"/>
</dbReference>
<evidence type="ECO:0000313" key="9">
    <source>
        <dbReference type="Proteomes" id="UP000825729"/>
    </source>
</evidence>
<keyword evidence="7" id="KW-0131">Cell cycle</keyword>
<comment type="caution">
    <text evidence="8">The sequence shown here is derived from an EMBL/GenBank/DDBJ whole genome shotgun (WGS) entry which is preliminary data.</text>
</comment>